<evidence type="ECO:0000256" key="5">
    <source>
        <dbReference type="ARBA" id="ARBA00022840"/>
    </source>
</evidence>
<keyword evidence="7 10" id="KW-0472">Membrane</keyword>
<evidence type="ECO:0000259" key="11">
    <source>
        <dbReference type="PROSITE" id="PS50893"/>
    </source>
</evidence>
<dbReference type="CDD" id="cd18579">
    <property type="entry name" value="ABC_6TM_ABCC_D1"/>
    <property type="match status" value="1"/>
</dbReference>
<keyword evidence="5" id="KW-0067">ATP-binding</keyword>
<comment type="caution">
    <text evidence="13">The sequence shown here is derived from an EMBL/GenBank/DDBJ whole genome shotgun (WGS) entry which is preliminary data.</text>
</comment>
<evidence type="ECO:0000256" key="6">
    <source>
        <dbReference type="ARBA" id="ARBA00022989"/>
    </source>
</evidence>
<dbReference type="Pfam" id="PF00005">
    <property type="entry name" value="ABC_tran"/>
    <property type="match status" value="3"/>
</dbReference>
<keyword evidence="6 10" id="KW-1133">Transmembrane helix</keyword>
<dbReference type="InterPro" id="IPR027417">
    <property type="entry name" value="P-loop_NTPase"/>
</dbReference>
<protein>
    <recommendedName>
        <fullName evidence="15">ABC transporter</fullName>
    </recommendedName>
</protein>
<proteinExistence type="predicted"/>
<gene>
    <name evidence="13" type="ORF">EAE98_004988</name>
</gene>
<evidence type="ECO:0000256" key="4">
    <source>
        <dbReference type="ARBA" id="ARBA00022741"/>
    </source>
</evidence>
<sequence length="1300" mass="142485">MRRAVSILIQGLIASQADMQSTVVYHRGTVSTQIGPASLMDAPSVCCITDTRDHRNSSAGSSRYHRNRAFVASGACKVAATVDLTQQWLLPGSSATSAVFVAALAIKSLLLVLEALSKASHSHTQGPDMPERRSGIYSLSFFAWLNPLIYQGNWGNLTVHDLYPIDEHISSQSVHERVQKQWNSSSKDKSYSLALAIAKALWAPVTVTMVPRLVLIAFSMAQPFLIEDAINFVEGGTEPNQYGYGLIGAFGITYLGIAISTAWYQYLTSRALTMIRAALISIIYKSSLDIAVGTVEASSPASLMGADVERVMSTLQWVISTAPNIIQATVAIWMLETRLGAICVAPVILLPILAYASSQVAKKIRPRQRQWMQAVQKRVAYTSDVLGSIKGMKMLGLTNMITGNVQDLREQELQKSKRFRYVQIVNITLGNAANILSPVVTFIGYGIIAKYSSGKAPSAATIFSSLSLLSVLISPVNELVSAIPNLASALECCNRIQQYTEGKKQVDFRRLTREPRVSDVETDREPKYEKSESGTSIIELRQVNAGWSPEKTVLHDLSVQITAGTLTIVVGPVGCGKSTLLQILLGEGILHSGSNIVGNLDYDQEWYISCLRACALDVDIRQFPDGDSSRVGSKGISLSGGQKQRLTVARAVYARKKIVLMDDCLSGLDSETERHCFHQLLSQDGLIRNTGATIILVTHAVKWLPYSDQILVLSPEGRLLQFGTYQSLTSVPGHLHNLNLKENGFENASSITKLDINSSTSDSPIPDEKRDKEEAGERGGRRDPRNLLYYINTMGKPAFGLFLLFTTIQCSFIALQPLWLSWMRAPMTFISATDSGSLLNRFTQDMTLMDMQLPMSLLLSTEGLGKTIAGAILTCVSSGYMALCLPVLGVALFYLQKYYLQTSRQMRLLDLEAKSPLYTHLTETLDGVRTIRALKWKGYVLNQNFGLLDLAQRPFYLLLCLQNWLNLVLDVVVACLAIILIALAVTLRHSMNSSLLGVAMVSIVSFSQTLSSFVNYWTSIESSLGAIARTRRFVAETPAELSDGAAVVSVEWPSDTSIEFKDVSASYQVSGPEVVQKINLIIDAGQRVAICGRTGSGKSTLVALLLRLLDPKSGVVSIGHDDISSLSPETVRGRINSLPQDPWFLPGGHETVRSNLDPLSEATESQIQVALEKVGLTEQIRRMGGHDAEMRGSHLSAGQRQLFCLARAMLMRRSKILLLDEATSSVDVPTEETMMSILRTEFQGWTIIAIVYRLQSIQDFDRVVMLDQGRVVECESPTVLLADEGSAFAKLYRNGGWQSS</sequence>
<evidence type="ECO:0000256" key="7">
    <source>
        <dbReference type="ARBA" id="ARBA00023136"/>
    </source>
</evidence>
<feature type="region of interest" description="Disordered" evidence="9">
    <location>
        <begin position="755"/>
        <end position="780"/>
    </location>
</feature>
<evidence type="ECO:0000313" key="14">
    <source>
        <dbReference type="Proteomes" id="UP000783213"/>
    </source>
</evidence>
<feature type="transmembrane region" description="Helical" evidence="10">
    <location>
        <begin position="193"/>
        <end position="221"/>
    </location>
</feature>
<keyword evidence="8" id="KW-0325">Glycoprotein</keyword>
<feature type="transmembrane region" description="Helical" evidence="10">
    <location>
        <begin position="798"/>
        <end position="819"/>
    </location>
</feature>
<feature type="transmembrane region" description="Helical" evidence="10">
    <location>
        <begin position="868"/>
        <end position="895"/>
    </location>
</feature>
<dbReference type="PANTHER" id="PTHR24223:SF399">
    <property type="entry name" value="ABC TRANSPORTER ATNG"/>
    <property type="match status" value="1"/>
</dbReference>
<dbReference type="Gene3D" id="1.20.1560.10">
    <property type="entry name" value="ABC transporter type 1, transmembrane domain"/>
    <property type="match status" value="2"/>
</dbReference>
<dbReference type="SMART" id="SM00382">
    <property type="entry name" value="AAA"/>
    <property type="match status" value="2"/>
</dbReference>
<feature type="compositionally biased region" description="Basic and acidic residues" evidence="9">
    <location>
        <begin position="766"/>
        <end position="780"/>
    </location>
</feature>
<comment type="subcellular location">
    <subcellularLocation>
        <location evidence="1">Membrane</location>
        <topology evidence="1">Multi-pass membrane protein</topology>
    </subcellularLocation>
</comment>
<dbReference type="PANTHER" id="PTHR24223">
    <property type="entry name" value="ATP-BINDING CASSETTE SUB-FAMILY C"/>
    <property type="match status" value="1"/>
</dbReference>
<keyword evidence="14" id="KW-1185">Reference proteome</keyword>
<feature type="transmembrane region" description="Helical" evidence="10">
    <location>
        <begin position="424"/>
        <end position="448"/>
    </location>
</feature>
<dbReference type="Proteomes" id="UP000783213">
    <property type="component" value="Unassembled WGS sequence"/>
</dbReference>
<evidence type="ECO:0000313" key="13">
    <source>
        <dbReference type="EMBL" id="KAF7930588.1"/>
    </source>
</evidence>
<evidence type="ECO:0008006" key="15">
    <source>
        <dbReference type="Google" id="ProtNLM"/>
    </source>
</evidence>
<evidence type="ECO:0000256" key="9">
    <source>
        <dbReference type="SAM" id="MobiDB-lite"/>
    </source>
</evidence>
<feature type="domain" description="ABC transporter" evidence="11">
    <location>
        <begin position="538"/>
        <end position="741"/>
    </location>
</feature>
<feature type="domain" description="ABC transmembrane type-1" evidence="12">
    <location>
        <begin position="821"/>
        <end position="1022"/>
    </location>
</feature>
<evidence type="ECO:0000256" key="2">
    <source>
        <dbReference type="ARBA" id="ARBA00022448"/>
    </source>
</evidence>
<dbReference type="InterPro" id="IPR017871">
    <property type="entry name" value="ABC_transporter-like_CS"/>
</dbReference>
<keyword evidence="3 10" id="KW-0812">Transmembrane</keyword>
<dbReference type="SUPFAM" id="SSF52540">
    <property type="entry name" value="P-loop containing nucleoside triphosphate hydrolases"/>
    <property type="match status" value="2"/>
</dbReference>
<dbReference type="PROSITE" id="PS00211">
    <property type="entry name" value="ABC_TRANSPORTER_1"/>
    <property type="match status" value="2"/>
</dbReference>
<dbReference type="InterPro" id="IPR044726">
    <property type="entry name" value="ABCC_6TM_D2"/>
</dbReference>
<dbReference type="EMBL" id="RCSX01000009">
    <property type="protein sequence ID" value="KAF7930588.1"/>
    <property type="molecule type" value="Genomic_DNA"/>
</dbReference>
<feature type="transmembrane region" description="Helical" evidence="10">
    <location>
        <begin position="241"/>
        <end position="266"/>
    </location>
</feature>
<dbReference type="InterPro" id="IPR003439">
    <property type="entry name" value="ABC_transporter-like_ATP-bd"/>
</dbReference>
<dbReference type="InterPro" id="IPR003593">
    <property type="entry name" value="AAA+_ATPase"/>
</dbReference>
<name>A0ABQ7IPY3_9HELO</name>
<feature type="domain" description="ABC transporter" evidence="11">
    <location>
        <begin position="1058"/>
        <end position="1293"/>
    </location>
</feature>
<keyword evidence="4" id="KW-0547">Nucleotide-binding</keyword>
<dbReference type="PROSITE" id="PS50893">
    <property type="entry name" value="ABC_TRANSPORTER_2"/>
    <property type="match status" value="2"/>
</dbReference>
<feature type="transmembrane region" description="Helical" evidence="10">
    <location>
        <begin position="314"/>
        <end position="333"/>
    </location>
</feature>
<evidence type="ECO:0000259" key="12">
    <source>
        <dbReference type="PROSITE" id="PS50929"/>
    </source>
</evidence>
<feature type="domain" description="ABC transmembrane type-1" evidence="12">
    <location>
        <begin position="213"/>
        <end position="488"/>
    </location>
</feature>
<dbReference type="SUPFAM" id="SSF90123">
    <property type="entry name" value="ABC transporter transmembrane region"/>
    <property type="match status" value="2"/>
</dbReference>
<organism evidence="13 14">
    <name type="scientific">Botrytis deweyae</name>
    <dbReference type="NCBI Taxonomy" id="2478750"/>
    <lineage>
        <taxon>Eukaryota</taxon>
        <taxon>Fungi</taxon>
        <taxon>Dikarya</taxon>
        <taxon>Ascomycota</taxon>
        <taxon>Pezizomycotina</taxon>
        <taxon>Leotiomycetes</taxon>
        <taxon>Helotiales</taxon>
        <taxon>Sclerotiniaceae</taxon>
        <taxon>Botrytis</taxon>
    </lineage>
</organism>
<dbReference type="InterPro" id="IPR011527">
    <property type="entry name" value="ABC1_TM_dom"/>
</dbReference>
<dbReference type="InterPro" id="IPR036640">
    <property type="entry name" value="ABC1_TM_sf"/>
</dbReference>
<evidence type="ECO:0000256" key="10">
    <source>
        <dbReference type="SAM" id="Phobius"/>
    </source>
</evidence>
<feature type="transmembrane region" description="Helical" evidence="10">
    <location>
        <begin position="339"/>
        <end position="357"/>
    </location>
</feature>
<evidence type="ECO:0000256" key="3">
    <source>
        <dbReference type="ARBA" id="ARBA00022692"/>
    </source>
</evidence>
<dbReference type="PROSITE" id="PS50929">
    <property type="entry name" value="ABC_TM1F"/>
    <property type="match status" value="2"/>
</dbReference>
<dbReference type="InterPro" id="IPR050173">
    <property type="entry name" value="ABC_transporter_C-like"/>
</dbReference>
<evidence type="ECO:0000256" key="8">
    <source>
        <dbReference type="ARBA" id="ARBA00023180"/>
    </source>
</evidence>
<dbReference type="InterPro" id="IPR044746">
    <property type="entry name" value="ABCC_6TM_D1"/>
</dbReference>
<keyword evidence="2" id="KW-0813">Transport</keyword>
<dbReference type="Gene3D" id="3.40.50.300">
    <property type="entry name" value="P-loop containing nucleotide triphosphate hydrolases"/>
    <property type="match status" value="2"/>
</dbReference>
<dbReference type="RefSeq" id="XP_038811259.1">
    <property type="nucleotide sequence ID" value="XM_038952609.1"/>
</dbReference>
<accession>A0ABQ7IPY3</accession>
<evidence type="ECO:0000256" key="1">
    <source>
        <dbReference type="ARBA" id="ARBA00004141"/>
    </source>
</evidence>
<feature type="transmembrane region" description="Helical" evidence="10">
    <location>
        <begin position="460"/>
        <end position="480"/>
    </location>
</feature>
<reference evidence="13 14" key="1">
    <citation type="journal article" date="2020" name="Genome Biol. Evol.">
        <title>Comparative genomics of Sclerotiniaceae.</title>
        <authorList>
            <person name="Valero Jimenez C.A."/>
            <person name="Steentjes M."/>
            <person name="Scholten O.E."/>
            <person name="Van Kan J.A.L."/>
        </authorList>
    </citation>
    <scope>NUCLEOTIDE SEQUENCE [LARGE SCALE GENOMIC DNA]</scope>
    <source>
        <strain evidence="13 14">B1</strain>
    </source>
</reference>
<dbReference type="GeneID" id="62231762"/>
<dbReference type="Pfam" id="PF00664">
    <property type="entry name" value="ABC_membrane"/>
    <property type="match status" value="2"/>
</dbReference>
<dbReference type="CDD" id="cd18580">
    <property type="entry name" value="ABC_6TM_ABCC_D2"/>
    <property type="match status" value="1"/>
</dbReference>
<feature type="transmembrane region" description="Helical" evidence="10">
    <location>
        <begin position="964"/>
        <end position="987"/>
    </location>
</feature>